<evidence type="ECO:0000313" key="3">
    <source>
        <dbReference type="Proteomes" id="UP000494206"/>
    </source>
</evidence>
<proteinExistence type="predicted"/>
<dbReference type="OrthoDB" id="21216at2759"/>
<dbReference type="Proteomes" id="UP000494206">
    <property type="component" value="Unassembled WGS sequence"/>
</dbReference>
<evidence type="ECO:0000313" key="2">
    <source>
        <dbReference type="EMBL" id="CAB3399599.1"/>
    </source>
</evidence>
<protein>
    <submittedName>
        <fullName evidence="2">Uncharacterized protein</fullName>
    </submittedName>
</protein>
<gene>
    <name evidence="2" type="ORF">CBOVIS_LOCUS2697</name>
</gene>
<sequence length="1064" mass="122586">MSHSIKGKRNAPQDVEMSSTQPASIKKRQRSSKASRDVDEPLAKISTVSQKIFPSESCEPINFEVPMDRHCSTDSNLSDELKSSQSTISDSQNVGSLSLGSPQSERIPSDFSSEESSKIKFNIPKKVREDDLIPQIFEQQGVIKFPDLEGCDLEVLGNKLVCAATCGPVFHHEYLDNWVNWAISSKVPWITFLKCLTSFENFRKPIAAVKLANYFRKASTLIVPPNCSDVDAMYKLIDMIIDAKKYLLHLAKGVAMNITKAVIEFNPTEEFPDPVLSILEVFDVMIHDKFCGMMINITNRTDVKEALVKYEAEMITMSTVSEEAKKLLTKLNNEYDNIFKREKFVYRDAARDIYEVRRPGAKTLATIFSFFRILTPVHQCADYFNMITSVMKIPHDVAISEKDVLENIRSIINKNESHSADIFVYKLAAEQKLLEVSHAVAMKNLELMRNVEGKSLAQRLADFNLSFMFLSRLTISLPVVPLKHFVNGEHKKTDAENSLFYIWADKYLRRVKPEVHFEICEEPENPGRDINNVIKLEQMKFRNNQRKREAAKVPEYDGLEELAKLEELDMPFDDNNLPNTSNNMPGSKKSKEMFPTFNNPFPHQSKHEAEAYHRNRGQYISTLGQKVSGTDESAINIQPVEGQMNMITQSGPECVYHTFDPRRITRMKKNSVNQAKRDDEEEHDDAGILYLELLKDGLPYFKINDENINLAIVIDAIPGIAREVERRMGNIQDEEERNKEMITIIGQLRSLPFLIICMAQCIDMRKIGPSRRNFAKSFIAALEHYSNGDKEFVESFISIHYYVIKVPNIADLKIAWFNIQHHGFAEDYSTNLFEHMNRGNRHKDWPTICLQKTARIHCPELMAKFVDQIATLTFLDFNPTLIKMLENLIEYWFSRSSELLTGSSLIDPTGLFPVLQLIVYLLMFASWSFTREWQMMDDDQRSRYRELDRIRLPEIDDPDIHMKYAYLLDNVVSVTFNRFIEFLKEGTQNTLLCAIYQIMNFISGAPESEAKMYLIRKVPRVLIKLMVELNGRFEDFTILEGFCPGFDEDDRLIYLSIMRNRGRI</sequence>
<dbReference type="AlphaFoldDB" id="A0A8S1EFL9"/>
<comment type="caution">
    <text evidence="2">The sequence shown here is derived from an EMBL/GenBank/DDBJ whole genome shotgun (WGS) entry which is preliminary data.</text>
</comment>
<keyword evidence="3" id="KW-1185">Reference proteome</keyword>
<feature type="region of interest" description="Disordered" evidence="1">
    <location>
        <begin position="1"/>
        <end position="46"/>
    </location>
</feature>
<evidence type="ECO:0000256" key="1">
    <source>
        <dbReference type="SAM" id="MobiDB-lite"/>
    </source>
</evidence>
<organism evidence="2 3">
    <name type="scientific">Caenorhabditis bovis</name>
    <dbReference type="NCBI Taxonomy" id="2654633"/>
    <lineage>
        <taxon>Eukaryota</taxon>
        <taxon>Metazoa</taxon>
        <taxon>Ecdysozoa</taxon>
        <taxon>Nematoda</taxon>
        <taxon>Chromadorea</taxon>
        <taxon>Rhabditida</taxon>
        <taxon>Rhabditina</taxon>
        <taxon>Rhabditomorpha</taxon>
        <taxon>Rhabditoidea</taxon>
        <taxon>Rhabditidae</taxon>
        <taxon>Peloderinae</taxon>
        <taxon>Caenorhabditis</taxon>
    </lineage>
</organism>
<feature type="compositionally biased region" description="Polar residues" evidence="1">
    <location>
        <begin position="73"/>
        <end position="106"/>
    </location>
</feature>
<reference evidence="2 3" key="1">
    <citation type="submission" date="2020-04" db="EMBL/GenBank/DDBJ databases">
        <authorList>
            <person name="Laetsch R D."/>
            <person name="Stevens L."/>
            <person name="Kumar S."/>
            <person name="Blaxter L. M."/>
        </authorList>
    </citation>
    <scope>NUCLEOTIDE SEQUENCE [LARGE SCALE GENOMIC DNA]</scope>
</reference>
<accession>A0A8S1EFL9</accession>
<name>A0A8S1EFL9_9PELO</name>
<feature type="region of interest" description="Disordered" evidence="1">
    <location>
        <begin position="69"/>
        <end position="113"/>
    </location>
</feature>
<dbReference type="EMBL" id="CADEPM010000002">
    <property type="protein sequence ID" value="CAB3399599.1"/>
    <property type="molecule type" value="Genomic_DNA"/>
</dbReference>